<evidence type="ECO:0008006" key="9">
    <source>
        <dbReference type="Google" id="ProtNLM"/>
    </source>
</evidence>
<sequence length="201" mass="22246">MTTHMPSLTLPTILFQQPAAAILLPVAIGTAIGFSTRPADTQKTYLALRQPPLRPPPWIFGPMWTLLYGLMGYAAHRAWTTGMGSSFDARKVMLTKQGATLYTIQLVLNFIWMPLFFRFQRPIEATVDIVALTGVTGYLTYVWGQVDEVAGWCLAPYLAWLGFATYLSAGAGYLNGWDFGGKERPKAEKGGNTKYVDEKAE</sequence>
<dbReference type="OrthoDB" id="8841220at2759"/>
<dbReference type="GO" id="GO:0005741">
    <property type="term" value="C:mitochondrial outer membrane"/>
    <property type="evidence" value="ECO:0007669"/>
    <property type="project" value="TreeGrafter"/>
</dbReference>
<reference evidence="7 8" key="1">
    <citation type="submission" date="2017-03" db="EMBL/GenBank/DDBJ databases">
        <title>Genomes of endolithic fungi from Antarctica.</title>
        <authorList>
            <person name="Coleine C."/>
            <person name="Masonjones S."/>
            <person name="Stajich J.E."/>
        </authorList>
    </citation>
    <scope>NUCLEOTIDE SEQUENCE [LARGE SCALE GENOMIC DNA]</scope>
    <source>
        <strain evidence="7 8">CCFEE 5184</strain>
    </source>
</reference>
<dbReference type="Proteomes" id="UP000309340">
    <property type="component" value="Unassembled WGS sequence"/>
</dbReference>
<comment type="similarity">
    <text evidence="2">Belongs to the TspO/BZRP family.</text>
</comment>
<name>A0A4U0W1L3_9PEZI</name>
<dbReference type="EMBL" id="NAJQ01001603">
    <property type="protein sequence ID" value="TKA56071.1"/>
    <property type="molecule type" value="Genomic_DNA"/>
</dbReference>
<dbReference type="FunFam" id="1.20.1260.100:FF:000001">
    <property type="entry name" value="translocator protein 2"/>
    <property type="match status" value="1"/>
</dbReference>
<keyword evidence="3 6" id="KW-0812">Transmembrane</keyword>
<organism evidence="7 8">
    <name type="scientific">Friedmanniomyces simplex</name>
    <dbReference type="NCBI Taxonomy" id="329884"/>
    <lineage>
        <taxon>Eukaryota</taxon>
        <taxon>Fungi</taxon>
        <taxon>Dikarya</taxon>
        <taxon>Ascomycota</taxon>
        <taxon>Pezizomycotina</taxon>
        <taxon>Dothideomycetes</taxon>
        <taxon>Dothideomycetidae</taxon>
        <taxon>Mycosphaerellales</taxon>
        <taxon>Teratosphaeriaceae</taxon>
        <taxon>Friedmanniomyces</taxon>
    </lineage>
</organism>
<evidence type="ECO:0000256" key="4">
    <source>
        <dbReference type="ARBA" id="ARBA00022989"/>
    </source>
</evidence>
<comment type="caution">
    <text evidence="7">The sequence shown here is derived from an EMBL/GenBank/DDBJ whole genome shotgun (WGS) entry which is preliminary data.</text>
</comment>
<dbReference type="GO" id="GO:0033013">
    <property type="term" value="P:tetrapyrrole metabolic process"/>
    <property type="evidence" value="ECO:0007669"/>
    <property type="project" value="UniProtKB-ARBA"/>
</dbReference>
<feature type="transmembrane region" description="Helical" evidence="6">
    <location>
        <begin position="15"/>
        <end position="36"/>
    </location>
</feature>
<proteinExistence type="inferred from homology"/>
<evidence type="ECO:0000256" key="3">
    <source>
        <dbReference type="ARBA" id="ARBA00022692"/>
    </source>
</evidence>
<feature type="transmembrane region" description="Helical" evidence="6">
    <location>
        <begin position="99"/>
        <end position="118"/>
    </location>
</feature>
<dbReference type="PANTHER" id="PTHR10057:SF0">
    <property type="entry name" value="TRANSLOCATOR PROTEIN"/>
    <property type="match status" value="1"/>
</dbReference>
<dbReference type="Gene3D" id="1.20.1260.100">
    <property type="entry name" value="TspO/MBR protein"/>
    <property type="match status" value="1"/>
</dbReference>
<dbReference type="STRING" id="329884.A0A4U0W1L3"/>
<feature type="transmembrane region" description="Helical" evidence="6">
    <location>
        <begin position="57"/>
        <end position="79"/>
    </location>
</feature>
<evidence type="ECO:0000313" key="7">
    <source>
        <dbReference type="EMBL" id="TKA56071.1"/>
    </source>
</evidence>
<evidence type="ECO:0000313" key="8">
    <source>
        <dbReference type="Proteomes" id="UP000309340"/>
    </source>
</evidence>
<keyword evidence="8" id="KW-1185">Reference proteome</keyword>
<keyword evidence="4 6" id="KW-1133">Transmembrane helix</keyword>
<dbReference type="Pfam" id="PF03073">
    <property type="entry name" value="TspO_MBR"/>
    <property type="match status" value="1"/>
</dbReference>
<dbReference type="PANTHER" id="PTHR10057">
    <property type="entry name" value="PERIPHERAL-TYPE BENZODIAZEPINE RECEPTOR"/>
    <property type="match status" value="1"/>
</dbReference>
<accession>A0A4U0W1L3</accession>
<gene>
    <name evidence="7" type="ORF">B0A55_12125</name>
</gene>
<keyword evidence="5 6" id="KW-0472">Membrane</keyword>
<evidence type="ECO:0000256" key="2">
    <source>
        <dbReference type="ARBA" id="ARBA00007524"/>
    </source>
</evidence>
<feature type="transmembrane region" description="Helical" evidence="6">
    <location>
        <begin position="149"/>
        <end position="174"/>
    </location>
</feature>
<evidence type="ECO:0000256" key="5">
    <source>
        <dbReference type="ARBA" id="ARBA00023136"/>
    </source>
</evidence>
<dbReference type="AlphaFoldDB" id="A0A4U0W1L3"/>
<dbReference type="InterPro" id="IPR038330">
    <property type="entry name" value="TspO/MBR-related_sf"/>
</dbReference>
<dbReference type="InterPro" id="IPR004307">
    <property type="entry name" value="TspO_MBR"/>
</dbReference>
<dbReference type="CDD" id="cd15904">
    <property type="entry name" value="TSPO_MBR"/>
    <property type="match status" value="1"/>
</dbReference>
<comment type="subcellular location">
    <subcellularLocation>
        <location evidence="1">Membrane</location>
        <topology evidence="1">Multi-pass membrane protein</topology>
    </subcellularLocation>
</comment>
<protein>
    <recommendedName>
        <fullName evidence="9">Translocator protein</fullName>
    </recommendedName>
</protein>
<evidence type="ECO:0000256" key="1">
    <source>
        <dbReference type="ARBA" id="ARBA00004141"/>
    </source>
</evidence>
<evidence type="ECO:0000256" key="6">
    <source>
        <dbReference type="SAM" id="Phobius"/>
    </source>
</evidence>
<feature type="transmembrane region" description="Helical" evidence="6">
    <location>
        <begin position="125"/>
        <end position="143"/>
    </location>
</feature>